<gene>
    <name evidence="3" type="ORF">SR1949_32230</name>
</gene>
<feature type="region of interest" description="Disordered" evidence="1">
    <location>
        <begin position="149"/>
        <end position="170"/>
    </location>
</feature>
<evidence type="ECO:0000313" key="4">
    <source>
        <dbReference type="Proteomes" id="UP000300142"/>
    </source>
</evidence>
<accession>A0A479ZZ86</accession>
<evidence type="ECO:0000313" key="3">
    <source>
        <dbReference type="EMBL" id="GCL38110.1"/>
    </source>
</evidence>
<evidence type="ECO:0000259" key="2">
    <source>
        <dbReference type="Pfam" id="PF19266"/>
    </source>
</evidence>
<dbReference type="AlphaFoldDB" id="A0A479ZZ86"/>
<reference evidence="4" key="1">
    <citation type="submission" date="2019-02" db="EMBL/GenBank/DDBJ databases">
        <title>Draft genome sequence of Sphaerospermopsis reniformis NIES-1949.</title>
        <authorList>
            <person name="Yamaguchi H."/>
            <person name="Suzuki S."/>
            <person name="Kawachi M."/>
        </authorList>
    </citation>
    <scope>NUCLEOTIDE SEQUENCE [LARGE SCALE GENOMIC DNA]</scope>
    <source>
        <strain evidence="4">NIES-1949</strain>
    </source>
</reference>
<proteinExistence type="predicted"/>
<dbReference type="RefSeq" id="WP_137668099.1">
    <property type="nucleotide sequence ID" value="NZ_BJCE01000116.1"/>
</dbReference>
<dbReference type="EMBL" id="BJCE01000116">
    <property type="protein sequence ID" value="GCL38110.1"/>
    <property type="molecule type" value="Genomic_DNA"/>
</dbReference>
<dbReference type="Pfam" id="PF19266">
    <property type="entry name" value="CIS_tube"/>
    <property type="match status" value="1"/>
</dbReference>
<protein>
    <recommendedName>
        <fullName evidence="2">Contractile injection system tube protein N-terminal domain-containing protein</fullName>
    </recommendedName>
</protein>
<dbReference type="Proteomes" id="UP000300142">
    <property type="component" value="Unassembled WGS sequence"/>
</dbReference>
<sequence>MANQKLVKAKLVAYNGEAPDIELMFNPADISFSRTVNWSSQQGNRSTTLLPKVNFSGVEPYKFTLKQLIFDTYETKKSVMKEYIDNIKKGVETINGSPDKRPPVYILTWGSEYFYCVMTSLTYTLNMFLNDGTPVRAIVDISLQEVDKNNMPGGRESASQGAARQADSRI</sequence>
<evidence type="ECO:0000256" key="1">
    <source>
        <dbReference type="SAM" id="MobiDB-lite"/>
    </source>
</evidence>
<dbReference type="InterPro" id="IPR045361">
    <property type="entry name" value="CIS_tube_prot_N"/>
</dbReference>
<comment type="caution">
    <text evidence="3">The sequence shown here is derived from an EMBL/GenBank/DDBJ whole genome shotgun (WGS) entry which is preliminary data.</text>
</comment>
<keyword evidence="4" id="KW-1185">Reference proteome</keyword>
<feature type="domain" description="Contractile injection system tube protein N-terminal" evidence="2">
    <location>
        <begin position="13"/>
        <end position="148"/>
    </location>
</feature>
<organism evidence="3 4">
    <name type="scientific">Sphaerospermopsis reniformis</name>
    <dbReference type="NCBI Taxonomy" id="531300"/>
    <lineage>
        <taxon>Bacteria</taxon>
        <taxon>Bacillati</taxon>
        <taxon>Cyanobacteriota</taxon>
        <taxon>Cyanophyceae</taxon>
        <taxon>Nostocales</taxon>
        <taxon>Aphanizomenonaceae</taxon>
        <taxon>Sphaerospermopsis</taxon>
    </lineage>
</organism>
<name>A0A479ZZ86_9CYAN</name>